<name>A0A4U1F604_MONMO</name>
<feature type="compositionally biased region" description="Low complexity" evidence="5">
    <location>
        <begin position="226"/>
        <end position="246"/>
    </location>
</feature>
<evidence type="ECO:0000259" key="6">
    <source>
        <dbReference type="PROSITE" id="PS50021"/>
    </source>
</evidence>
<feature type="compositionally biased region" description="Basic and acidic residues" evidence="5">
    <location>
        <begin position="174"/>
        <end position="196"/>
    </location>
</feature>
<reference evidence="8" key="1">
    <citation type="journal article" date="2019" name="IScience">
        <title>Narwhal Genome Reveals Long-Term Low Genetic Diversity despite Current Large Abundance Size.</title>
        <authorList>
            <person name="Westbury M.V."/>
            <person name="Petersen B."/>
            <person name="Garde E."/>
            <person name="Heide-Jorgensen M.P."/>
            <person name="Lorenzen E.D."/>
        </authorList>
    </citation>
    <scope>NUCLEOTIDE SEQUENCE [LARGE SCALE GENOMIC DNA]</scope>
</reference>
<evidence type="ECO:0000313" key="7">
    <source>
        <dbReference type="EMBL" id="TKC44734.1"/>
    </source>
</evidence>
<feature type="compositionally biased region" description="Basic and acidic residues" evidence="5">
    <location>
        <begin position="338"/>
        <end position="347"/>
    </location>
</feature>
<feature type="compositionally biased region" description="Low complexity" evidence="5">
    <location>
        <begin position="253"/>
        <end position="263"/>
    </location>
</feature>
<evidence type="ECO:0000313" key="8">
    <source>
        <dbReference type="Proteomes" id="UP000308365"/>
    </source>
</evidence>
<comment type="caution">
    <text evidence="7">The sequence shown here is derived from an EMBL/GenBank/DDBJ whole genome shotgun (WGS) entry which is preliminary data.</text>
</comment>
<dbReference type="PANTHER" id="PTHR23167:SF52">
    <property type="entry name" value="SMOOTHELIN"/>
    <property type="match status" value="1"/>
</dbReference>
<gene>
    <name evidence="7" type="ORF">EI555_012735</name>
</gene>
<dbReference type="InterPro" id="IPR036872">
    <property type="entry name" value="CH_dom_sf"/>
</dbReference>
<feature type="compositionally biased region" description="Basic and acidic residues" evidence="5">
    <location>
        <begin position="789"/>
        <end position="812"/>
    </location>
</feature>
<accession>A0A4U1F604</accession>
<evidence type="ECO:0000256" key="3">
    <source>
        <dbReference type="ARBA" id="ARBA00061655"/>
    </source>
</evidence>
<evidence type="ECO:0000256" key="1">
    <source>
        <dbReference type="ARBA" id="ARBA00022553"/>
    </source>
</evidence>
<dbReference type="InterPro" id="IPR022189">
    <property type="entry name" value="SMTN"/>
</dbReference>
<feature type="compositionally biased region" description="Pro residues" evidence="5">
    <location>
        <begin position="267"/>
        <end position="287"/>
    </location>
</feature>
<feature type="domain" description="Calponin-homology (CH)" evidence="6">
    <location>
        <begin position="970"/>
        <end position="1076"/>
    </location>
</feature>
<dbReference type="InterPro" id="IPR001715">
    <property type="entry name" value="CH_dom"/>
</dbReference>
<dbReference type="AlphaFoldDB" id="A0A4U1F604"/>
<feature type="compositionally biased region" description="Basic and acidic residues" evidence="5">
    <location>
        <begin position="738"/>
        <end position="748"/>
    </location>
</feature>
<dbReference type="SMART" id="SM00033">
    <property type="entry name" value="CH"/>
    <property type="match status" value="1"/>
</dbReference>
<comment type="similarity">
    <text evidence="3">Belongs to the smoothelin family.</text>
</comment>
<dbReference type="PANTHER" id="PTHR23167">
    <property type="entry name" value="CALPONIN HOMOLOGY DOMAIN-CONTAINING PROTEIN DDB_G0272472-RELATED"/>
    <property type="match status" value="1"/>
</dbReference>
<dbReference type="PROSITE" id="PS50021">
    <property type="entry name" value="CH"/>
    <property type="match status" value="1"/>
</dbReference>
<dbReference type="Pfam" id="PF12510">
    <property type="entry name" value="Smoothelin"/>
    <property type="match status" value="3"/>
</dbReference>
<feature type="compositionally biased region" description="Polar residues" evidence="5">
    <location>
        <begin position="211"/>
        <end position="221"/>
    </location>
</feature>
<dbReference type="Gene3D" id="1.10.418.10">
    <property type="entry name" value="Calponin-like domain"/>
    <property type="match status" value="1"/>
</dbReference>
<organism evidence="7 8">
    <name type="scientific">Monodon monoceros</name>
    <name type="common">Narwhal</name>
    <name type="synonym">Ceratodon monodon</name>
    <dbReference type="NCBI Taxonomy" id="40151"/>
    <lineage>
        <taxon>Eukaryota</taxon>
        <taxon>Metazoa</taxon>
        <taxon>Chordata</taxon>
        <taxon>Craniata</taxon>
        <taxon>Vertebrata</taxon>
        <taxon>Euteleostomi</taxon>
        <taxon>Mammalia</taxon>
        <taxon>Eutheria</taxon>
        <taxon>Laurasiatheria</taxon>
        <taxon>Artiodactyla</taxon>
        <taxon>Whippomorpha</taxon>
        <taxon>Cetacea</taxon>
        <taxon>Odontoceti</taxon>
        <taxon>Monodontidae</taxon>
        <taxon>Monodon</taxon>
    </lineage>
</organism>
<feature type="compositionally biased region" description="Low complexity" evidence="5">
    <location>
        <begin position="375"/>
        <end position="400"/>
    </location>
</feature>
<feature type="compositionally biased region" description="Polar residues" evidence="5">
    <location>
        <begin position="816"/>
        <end position="848"/>
    </location>
</feature>
<sequence>MRSLLIEFPEPVSAAKGTGELTRRGRTELGASKMADETLAGLDEGALRKLLEVTADLAERRRIRSAIRELQRQELEREEEALASKRFRAERQDNKENWLHSQQRKAEQQAALARLAGRLESMSDVEELTTLLRGAAEYEERKLIRAAIRRVRAQEIEAATLAGRLCSGRPSSGSREDSKGRAAHRLDRCEVPKPEEQEQQAEVPEPTPTPNGTSHDATTVTLLLRAPPGGTPSSPASADSSPTTTSPEPPLEPAEAPCPATEALGGPKPPPSPPRAASPEPQEPPATPSTEGQVVNKLLPGPTEPPAADGPTKGPSDTKRAEPTPLASGPSLFQRAGSVRDRVRKFTSDSPMAAGLQEGPLRAALGPSTPARLPGSSHISTTPASSSSGPSSRGPSDTSSQFNKDQRGTARPLAQLQSCPREEGPRGRGLAVRPLENRAGGPMARSEAPSAPLAVAVGTAEPGASMKTTFTIEIKDGRGQASTGRVLLPTGNQRAELMLGLRAPPTLLSTSSGGKSTITHISSPGNLARLGSVTHVTSFSHASPGSRGGCSIKKQQSLPLPPPSPHHRAPTITMPGVPGPRSELAAALEERLGRALEELRAVAEAGRAAVTQAAEAAASAVEPVARAAEELRAETAALSRRLDALGRQVEVLSLWLGVPLVPDLEPELEPSELLLAAADPEALFQAAEDAGTPVAHPPAFSTRRRSSASPAHSGSLMEPEPAEPPSAAVEVANGAEQTRVDKAPERRSPLSTEELMTIEDESVLDKMLDQTTDFEERKLIRAALRELRQRKRDQRDKERERRLQETRARPGEGRGNTATKTTTRHSQQTADGSAVSTVTKTERLIQSNDGRRTARTTTVESSFVRRSENGGGSTVMQTKTFSSSSSKKMGSIFDREDEASPRPGSLAALEKLQAEKKKELMKAQSLPKTSASQARKAMIEKLEKEGTACSSGGPRAAVQRSTSFGVPSANSIKQMLLDWCRAKTRGYEHVDIQNFSSSWSDGMAFCALVHNFFPEAFDYGQLSPQNRRQNFEVAFSSAETHADCPQLLDTEDMVRLREPDWKCVYTYIQEFYRCLVQKGLVKTKKMLVDCVPLVEVEDMMIMGKKPDPKCVFTYVQSLYNHLRRHELRLRGKNV</sequence>
<evidence type="ECO:0000256" key="4">
    <source>
        <dbReference type="SAM" id="Coils"/>
    </source>
</evidence>
<feature type="coiled-coil region" evidence="4">
    <location>
        <begin position="63"/>
        <end position="92"/>
    </location>
</feature>
<feature type="region of interest" description="Disordered" evidence="5">
    <location>
        <begin position="789"/>
        <end position="904"/>
    </location>
</feature>
<dbReference type="CDD" id="cd21259">
    <property type="entry name" value="CH_SMTNB"/>
    <property type="match status" value="1"/>
</dbReference>
<protein>
    <recommendedName>
        <fullName evidence="6">Calponin-homology (CH) domain-containing protein</fullName>
    </recommendedName>
</protein>
<keyword evidence="2 4" id="KW-0175">Coiled coil</keyword>
<evidence type="ECO:0000256" key="2">
    <source>
        <dbReference type="ARBA" id="ARBA00023054"/>
    </source>
</evidence>
<feature type="region of interest" description="Disordered" evidence="5">
    <location>
        <begin position="690"/>
        <end position="755"/>
    </location>
</feature>
<feature type="region of interest" description="Disordered" evidence="5">
    <location>
        <begin position="165"/>
        <end position="433"/>
    </location>
</feature>
<keyword evidence="1" id="KW-0597">Phosphoprotein</keyword>
<evidence type="ECO:0000256" key="5">
    <source>
        <dbReference type="SAM" id="MobiDB-lite"/>
    </source>
</evidence>
<proteinExistence type="inferred from homology"/>
<dbReference type="EMBL" id="RWIC01000375">
    <property type="protein sequence ID" value="TKC44734.1"/>
    <property type="molecule type" value="Genomic_DNA"/>
</dbReference>
<dbReference type="FunFam" id="1.10.418.10:FF:000009">
    <property type="entry name" value="smoothelin isoform X2"/>
    <property type="match status" value="1"/>
</dbReference>
<dbReference type="InterPro" id="IPR050540">
    <property type="entry name" value="F-actin_Monoox_Mical"/>
</dbReference>
<dbReference type="SUPFAM" id="SSF47576">
    <property type="entry name" value="Calponin-homology domain, CH-domain"/>
    <property type="match status" value="1"/>
</dbReference>
<dbReference type="Proteomes" id="UP000308365">
    <property type="component" value="Unassembled WGS sequence"/>
</dbReference>
<dbReference type="Pfam" id="PF00307">
    <property type="entry name" value="CH"/>
    <property type="match status" value="1"/>
</dbReference>
<feature type="coiled-coil region" evidence="4">
    <location>
        <begin position="585"/>
        <end position="648"/>
    </location>
</feature>